<evidence type="ECO:0000313" key="3">
    <source>
        <dbReference type="EMBL" id="PZR51826.1"/>
    </source>
</evidence>
<feature type="transmembrane region" description="Helical" evidence="2">
    <location>
        <begin position="78"/>
        <end position="96"/>
    </location>
</feature>
<keyword evidence="2" id="KW-0812">Transmembrane</keyword>
<name>A0A2W5WUC0_9MICO</name>
<evidence type="ECO:0008006" key="5">
    <source>
        <dbReference type="Google" id="ProtNLM"/>
    </source>
</evidence>
<comment type="caution">
    <text evidence="3">The sequence shown here is derived from an EMBL/GenBank/DDBJ whole genome shotgun (WGS) entry which is preliminary data.</text>
</comment>
<dbReference type="AlphaFoldDB" id="A0A2W5WUC0"/>
<feature type="transmembrane region" description="Helical" evidence="2">
    <location>
        <begin position="52"/>
        <end position="72"/>
    </location>
</feature>
<evidence type="ECO:0000256" key="1">
    <source>
        <dbReference type="SAM" id="MobiDB-lite"/>
    </source>
</evidence>
<dbReference type="InterPro" id="IPR025323">
    <property type="entry name" value="DUF4229"/>
</dbReference>
<gene>
    <name evidence="3" type="ORF">DNL40_14515</name>
</gene>
<keyword evidence="2" id="KW-0472">Membrane</keyword>
<accession>A0A2W5WUC0</accession>
<feature type="compositionally biased region" description="Basic and acidic residues" evidence="1">
    <location>
        <begin position="127"/>
        <end position="142"/>
    </location>
</feature>
<organism evidence="3 4">
    <name type="scientific">Xylanimonas oleitrophica</name>
    <dbReference type="NCBI Taxonomy" id="2607479"/>
    <lineage>
        <taxon>Bacteria</taxon>
        <taxon>Bacillati</taxon>
        <taxon>Actinomycetota</taxon>
        <taxon>Actinomycetes</taxon>
        <taxon>Micrococcales</taxon>
        <taxon>Promicromonosporaceae</taxon>
        <taxon>Xylanimonas</taxon>
    </lineage>
</organism>
<evidence type="ECO:0000313" key="4">
    <source>
        <dbReference type="Proteomes" id="UP000248783"/>
    </source>
</evidence>
<keyword evidence="4" id="KW-1185">Reference proteome</keyword>
<keyword evidence="2" id="KW-1133">Transmembrane helix</keyword>
<feature type="region of interest" description="Disordered" evidence="1">
    <location>
        <begin position="118"/>
        <end position="142"/>
    </location>
</feature>
<protein>
    <recommendedName>
        <fullName evidence="5">DUF4229 domain-containing protein</fullName>
    </recommendedName>
</protein>
<dbReference type="Proteomes" id="UP000248783">
    <property type="component" value="Unassembled WGS sequence"/>
</dbReference>
<reference evidence="3 4" key="1">
    <citation type="submission" date="2018-06" db="EMBL/GenBank/DDBJ databases">
        <title>Whole genome sequencing of a novel hydrocarbon degrading bacterial strain, PW21 isolated from oil contaminated produced water sample.</title>
        <authorList>
            <person name="Nagkirti P."/>
            <person name="Shaikh A."/>
            <person name="Gowdaman V."/>
            <person name="Engineer A.E."/>
            <person name="Dagar S."/>
            <person name="Dhakephalkar P.K."/>
        </authorList>
    </citation>
    <scope>NUCLEOTIDE SEQUENCE [LARGE SCALE GENOMIC DNA]</scope>
    <source>
        <strain evidence="3 4">PW21</strain>
    </source>
</reference>
<evidence type="ECO:0000256" key="2">
    <source>
        <dbReference type="SAM" id="Phobius"/>
    </source>
</evidence>
<sequence>MGTSLWPPGGAWCTRPQRRPGAGRAPGVGWPEPAPGPFGAGGGNAYPGGVPLFLYSLYRFLVLVAAFVLLLWAGAHVLLAAALAVVIAFAVSYLFLRGPRDAAATWMAGRVESRRAAKAARGGAGDDDARFEDSVVDEGRDR</sequence>
<dbReference type="EMBL" id="QKWH01000015">
    <property type="protein sequence ID" value="PZR51826.1"/>
    <property type="molecule type" value="Genomic_DNA"/>
</dbReference>
<proteinExistence type="predicted"/>
<dbReference type="Pfam" id="PF14012">
    <property type="entry name" value="DUF4229"/>
    <property type="match status" value="1"/>
</dbReference>